<accession>A0A0G1WNM5</accession>
<comment type="caution">
    <text evidence="2">The sequence shown here is derived from an EMBL/GenBank/DDBJ whole genome shotgun (WGS) entry which is preliminary data.</text>
</comment>
<feature type="compositionally biased region" description="Basic and acidic residues" evidence="1">
    <location>
        <begin position="104"/>
        <end position="116"/>
    </location>
</feature>
<protein>
    <submittedName>
        <fullName evidence="2">Uncharacterized protein</fullName>
    </submittedName>
</protein>
<dbReference type="EMBL" id="LCQQ01000035">
    <property type="protein sequence ID" value="KKW20396.1"/>
    <property type="molecule type" value="Genomic_DNA"/>
</dbReference>
<evidence type="ECO:0000313" key="3">
    <source>
        <dbReference type="Proteomes" id="UP000034201"/>
    </source>
</evidence>
<reference evidence="2 3" key="1">
    <citation type="journal article" date="2015" name="Nature">
        <title>rRNA introns, odd ribosomes, and small enigmatic genomes across a large radiation of phyla.</title>
        <authorList>
            <person name="Brown C.T."/>
            <person name="Hug L.A."/>
            <person name="Thomas B.C."/>
            <person name="Sharon I."/>
            <person name="Castelle C.J."/>
            <person name="Singh A."/>
            <person name="Wilkins M.J."/>
            <person name="Williams K.H."/>
            <person name="Banfield J.F."/>
        </authorList>
    </citation>
    <scope>NUCLEOTIDE SEQUENCE [LARGE SCALE GENOMIC DNA]</scope>
</reference>
<dbReference type="AlphaFoldDB" id="A0A0G1WNM5"/>
<sequence length="127" mass="14078">MHASGEIRIVFRDGLVTLKDDPTSGFKAFHHCGKPRDGARARNKTPMKLDIGKGSGNEFYASLTCPCLFTISFMLKPEITAAMIGERIIRGNAEISASPQKPRPSVELKDPFPPDSVREQIMRSYNI</sequence>
<evidence type="ECO:0000256" key="1">
    <source>
        <dbReference type="SAM" id="MobiDB-lite"/>
    </source>
</evidence>
<gene>
    <name evidence="2" type="ORF">UY61_C0035G0014</name>
</gene>
<organism evidence="2 3">
    <name type="scientific">Candidatus Adlerbacteria bacterium GW2011_GWC1_50_9</name>
    <dbReference type="NCBI Taxonomy" id="1618608"/>
    <lineage>
        <taxon>Bacteria</taxon>
        <taxon>Candidatus Adleribacteriota</taxon>
    </lineage>
</organism>
<name>A0A0G1WNM5_9BACT</name>
<proteinExistence type="predicted"/>
<evidence type="ECO:0000313" key="2">
    <source>
        <dbReference type="EMBL" id="KKW20396.1"/>
    </source>
</evidence>
<dbReference type="Proteomes" id="UP000034201">
    <property type="component" value="Unassembled WGS sequence"/>
</dbReference>
<feature type="region of interest" description="Disordered" evidence="1">
    <location>
        <begin position="95"/>
        <end position="116"/>
    </location>
</feature>